<sequence length="110" mass="12633">METTIWQLRFDVAWVHLLRWMIDPAGQRDLNPEFHLYLADRYARLAQHYDRVGNRKKRTRFEEKAKHHYRLGGGGNLPPAVAMRASIPQPPTFTKAIGQPPESDGPDDAA</sequence>
<comment type="caution">
    <text evidence="2">The sequence shown here is derived from an EMBL/GenBank/DDBJ whole genome shotgun (WGS) entry which is preliminary data.</text>
</comment>
<organism evidence="2 3">
    <name type="scientific">Candidatus Manganitrophus noduliformans</name>
    <dbReference type="NCBI Taxonomy" id="2606439"/>
    <lineage>
        <taxon>Bacteria</taxon>
        <taxon>Pseudomonadati</taxon>
        <taxon>Nitrospirota</taxon>
        <taxon>Nitrospiria</taxon>
        <taxon>Candidatus Troglogloeales</taxon>
        <taxon>Candidatus Manganitrophaceae</taxon>
        <taxon>Candidatus Manganitrophus</taxon>
    </lineage>
</organism>
<protein>
    <submittedName>
        <fullName evidence="2">Uncharacterized protein</fullName>
    </submittedName>
</protein>
<keyword evidence="3" id="KW-1185">Reference proteome</keyword>
<evidence type="ECO:0000313" key="3">
    <source>
        <dbReference type="Proteomes" id="UP000534783"/>
    </source>
</evidence>
<evidence type="ECO:0000313" key="2">
    <source>
        <dbReference type="EMBL" id="NKE70622.1"/>
    </source>
</evidence>
<dbReference type="AlphaFoldDB" id="A0A7X6DNZ0"/>
<name>A0A7X6DNZ0_9BACT</name>
<dbReference type="EMBL" id="VTOW01000001">
    <property type="protein sequence ID" value="NKE70622.1"/>
    <property type="molecule type" value="Genomic_DNA"/>
</dbReference>
<gene>
    <name evidence="2" type="ORF">MNODULE_07725</name>
</gene>
<feature type="region of interest" description="Disordered" evidence="1">
    <location>
        <begin position="69"/>
        <end position="110"/>
    </location>
</feature>
<proteinExistence type="predicted"/>
<evidence type="ECO:0000256" key="1">
    <source>
        <dbReference type="SAM" id="MobiDB-lite"/>
    </source>
</evidence>
<reference evidence="2 3" key="1">
    <citation type="journal article" date="2020" name="Nature">
        <title>Bacterial chemolithoautotrophy via manganese oxidation.</title>
        <authorList>
            <person name="Yu H."/>
            <person name="Leadbetter J.R."/>
        </authorList>
    </citation>
    <scope>NUCLEOTIDE SEQUENCE [LARGE SCALE GENOMIC DNA]</scope>
    <source>
        <strain evidence="2 3">Mn-1</strain>
    </source>
</reference>
<dbReference type="Proteomes" id="UP000534783">
    <property type="component" value="Unassembled WGS sequence"/>
</dbReference>
<accession>A0A7X6DNZ0</accession>
<dbReference type="RefSeq" id="WP_168058860.1">
    <property type="nucleotide sequence ID" value="NZ_VTOW01000001.1"/>
</dbReference>